<keyword evidence="2" id="KW-1185">Reference proteome</keyword>
<evidence type="ECO:0000313" key="2">
    <source>
        <dbReference type="Proteomes" id="UP001178507"/>
    </source>
</evidence>
<dbReference type="SUPFAM" id="SSF56281">
    <property type="entry name" value="Metallo-hydrolase/oxidoreductase"/>
    <property type="match status" value="1"/>
</dbReference>
<organism evidence="1 2">
    <name type="scientific">Effrenium voratum</name>
    <dbReference type="NCBI Taxonomy" id="2562239"/>
    <lineage>
        <taxon>Eukaryota</taxon>
        <taxon>Sar</taxon>
        <taxon>Alveolata</taxon>
        <taxon>Dinophyceae</taxon>
        <taxon>Suessiales</taxon>
        <taxon>Symbiodiniaceae</taxon>
        <taxon>Effrenium</taxon>
    </lineage>
</organism>
<comment type="caution">
    <text evidence="1">The sequence shown here is derived from an EMBL/GenBank/DDBJ whole genome shotgun (WGS) entry which is preliminary data.</text>
</comment>
<proteinExistence type="predicted"/>
<protein>
    <submittedName>
        <fullName evidence="1">Uncharacterized protein</fullName>
    </submittedName>
</protein>
<dbReference type="AlphaFoldDB" id="A0AA36JFY3"/>
<evidence type="ECO:0000313" key="1">
    <source>
        <dbReference type="EMBL" id="CAJ1404892.1"/>
    </source>
</evidence>
<gene>
    <name evidence="1" type="ORF">EVOR1521_LOCUS27264</name>
</gene>
<dbReference type="InterPro" id="IPR036866">
    <property type="entry name" value="RibonucZ/Hydroxyglut_hydro"/>
</dbReference>
<name>A0AA36JFY3_9DINO</name>
<dbReference type="Proteomes" id="UP001178507">
    <property type="component" value="Unassembled WGS sequence"/>
</dbReference>
<dbReference type="EMBL" id="CAUJNA010003561">
    <property type="protein sequence ID" value="CAJ1404892.1"/>
    <property type="molecule type" value="Genomic_DNA"/>
</dbReference>
<sequence length="288" mass="31260">MGAMVAVLATAFAVLLCTPVMLYFAPRWVKRPLVLWVLRSFSQGAPPEEPERSDYAKGVLPHGQLEELVEGKAWALCGSLPQPGPSFGRNMTVFKRKDGKLIVHSCVCLASETKARLDARGPVGVIVVPNSFHRLDAPRYKAAYPEARVVCPSSARAKVEEWCPVDATCEEEFAQCEEVEVLTPPNSVDGELTYIMGGSLVVCCDLFFNIDPCKADAFQRFFGIANGFGVSGMGKVVHPDLPLLRRWVQTALLDRAANFEAVVVGHGDLVKGSSAVRAALQKTVDSLV</sequence>
<accession>A0AA36JFY3</accession>
<reference evidence="1" key="1">
    <citation type="submission" date="2023-08" db="EMBL/GenBank/DDBJ databases">
        <authorList>
            <person name="Chen Y."/>
            <person name="Shah S."/>
            <person name="Dougan E. K."/>
            <person name="Thang M."/>
            <person name="Chan C."/>
        </authorList>
    </citation>
    <scope>NUCLEOTIDE SEQUENCE</scope>
</reference>